<dbReference type="EMBL" id="CH474011">
    <property type="protein sequence ID" value="EDL88195.1"/>
    <property type="molecule type" value="Genomic_DNA"/>
</dbReference>
<organism evidence="1 2">
    <name type="scientific">Rattus norvegicus</name>
    <name type="common">Rat</name>
    <dbReference type="NCBI Taxonomy" id="10116"/>
    <lineage>
        <taxon>Eukaryota</taxon>
        <taxon>Metazoa</taxon>
        <taxon>Chordata</taxon>
        <taxon>Craniata</taxon>
        <taxon>Vertebrata</taxon>
        <taxon>Euteleostomi</taxon>
        <taxon>Mammalia</taxon>
        <taxon>Eutheria</taxon>
        <taxon>Euarchontoglires</taxon>
        <taxon>Glires</taxon>
        <taxon>Rodentia</taxon>
        <taxon>Myomorpha</taxon>
        <taxon>Muroidea</taxon>
        <taxon>Muridae</taxon>
        <taxon>Murinae</taxon>
        <taxon>Rattus</taxon>
    </lineage>
</organism>
<sequence>MPDCMYGTHMCAGALGGQERPLHLQEPELLVVANYHVNVGDGSQT</sequence>
<protein>
    <submittedName>
        <fullName evidence="1">RCG52297</fullName>
    </submittedName>
</protein>
<gene>
    <name evidence="1" type="ORF">rCG_52297</name>
</gene>
<accession>A6K0M4</accession>
<proteinExistence type="predicted"/>
<dbReference type="AlphaFoldDB" id="A6K0M4"/>
<reference evidence="1 2" key="1">
    <citation type="submission" date="2005-09" db="EMBL/GenBank/DDBJ databases">
        <authorList>
            <person name="Mural R.J."/>
            <person name="Li P.W."/>
            <person name="Adams M.D."/>
            <person name="Amanatides P.G."/>
            <person name="Baden-Tillson H."/>
            <person name="Barnstead M."/>
            <person name="Chin S.H."/>
            <person name="Dew I."/>
            <person name="Evans C.A."/>
            <person name="Ferriera S."/>
            <person name="Flanigan M."/>
            <person name="Fosler C."/>
            <person name="Glodek A."/>
            <person name="Gu Z."/>
            <person name="Holt R.A."/>
            <person name="Jennings D."/>
            <person name="Kraft C.L."/>
            <person name="Lu F."/>
            <person name="Nguyen T."/>
            <person name="Nusskern D.R."/>
            <person name="Pfannkoch C.M."/>
            <person name="Sitter C."/>
            <person name="Sutton G.G."/>
            <person name="Venter J.C."/>
            <person name="Wang Z."/>
            <person name="Woodage T."/>
            <person name="Zheng X.H."/>
            <person name="Zhong F."/>
        </authorList>
    </citation>
    <scope>NUCLEOTIDE SEQUENCE [LARGE SCALE GENOMIC DNA]</scope>
    <source>
        <strain>BN</strain>
        <strain evidence="2">Sprague-Dawley</strain>
    </source>
</reference>
<name>A6K0M4_RAT</name>
<evidence type="ECO:0000313" key="1">
    <source>
        <dbReference type="EMBL" id="EDL88195.1"/>
    </source>
</evidence>
<evidence type="ECO:0000313" key="2">
    <source>
        <dbReference type="Proteomes" id="UP000234681"/>
    </source>
</evidence>
<dbReference type="Proteomes" id="UP000234681">
    <property type="component" value="Chromosome 4"/>
</dbReference>